<gene>
    <name evidence="8" type="ORF">bhn_I2349</name>
</gene>
<dbReference type="PROSITE" id="PS50885">
    <property type="entry name" value="HAMP"/>
    <property type="match status" value="1"/>
</dbReference>
<evidence type="ECO:0000256" key="4">
    <source>
        <dbReference type="SAM" id="Coils"/>
    </source>
</evidence>
<dbReference type="RefSeq" id="WP_071176992.1">
    <property type="nucleotide sequence ID" value="NZ_CP017831.1"/>
</dbReference>
<dbReference type="KEGG" id="bhu:bhn_I2349"/>
<comment type="similarity">
    <text evidence="2">Belongs to the methyl-accepting chemotaxis (MCP) protein family.</text>
</comment>
<evidence type="ECO:0000256" key="1">
    <source>
        <dbReference type="ARBA" id="ARBA00023224"/>
    </source>
</evidence>
<dbReference type="SMART" id="SM00283">
    <property type="entry name" value="MA"/>
    <property type="match status" value="1"/>
</dbReference>
<evidence type="ECO:0000313" key="9">
    <source>
        <dbReference type="Proteomes" id="UP000179284"/>
    </source>
</evidence>
<keyword evidence="5" id="KW-0812">Transmembrane</keyword>
<evidence type="ECO:0000256" key="5">
    <source>
        <dbReference type="SAM" id="Phobius"/>
    </source>
</evidence>
<accession>A0A1D9P4G2</accession>
<dbReference type="GO" id="GO:0016020">
    <property type="term" value="C:membrane"/>
    <property type="evidence" value="ECO:0007669"/>
    <property type="project" value="InterPro"/>
</dbReference>
<dbReference type="OrthoDB" id="9760371at2"/>
<evidence type="ECO:0000256" key="2">
    <source>
        <dbReference type="ARBA" id="ARBA00029447"/>
    </source>
</evidence>
<dbReference type="Pfam" id="PF00672">
    <property type="entry name" value="HAMP"/>
    <property type="match status" value="1"/>
</dbReference>
<feature type="domain" description="Methyl-accepting transducer" evidence="6">
    <location>
        <begin position="373"/>
        <end position="637"/>
    </location>
</feature>
<dbReference type="GO" id="GO:0007165">
    <property type="term" value="P:signal transduction"/>
    <property type="evidence" value="ECO:0007669"/>
    <property type="project" value="UniProtKB-KW"/>
</dbReference>
<feature type="domain" description="HAMP" evidence="7">
    <location>
        <begin position="316"/>
        <end position="368"/>
    </location>
</feature>
<feature type="transmembrane region" description="Helical" evidence="5">
    <location>
        <begin position="26"/>
        <end position="46"/>
    </location>
</feature>
<dbReference type="Gene3D" id="1.10.287.950">
    <property type="entry name" value="Methyl-accepting chemotaxis protein"/>
    <property type="match status" value="1"/>
</dbReference>
<dbReference type="PANTHER" id="PTHR32089:SF112">
    <property type="entry name" value="LYSOZYME-LIKE PROTEIN-RELATED"/>
    <property type="match status" value="1"/>
</dbReference>
<keyword evidence="4" id="KW-0175">Coiled coil</keyword>
<dbReference type="SUPFAM" id="SSF58104">
    <property type="entry name" value="Methyl-accepting chemotaxis protein (MCP) signaling domain"/>
    <property type="match status" value="1"/>
</dbReference>
<evidence type="ECO:0000256" key="3">
    <source>
        <dbReference type="PROSITE-ProRule" id="PRU00284"/>
    </source>
</evidence>
<dbReference type="PANTHER" id="PTHR32089">
    <property type="entry name" value="METHYL-ACCEPTING CHEMOTAXIS PROTEIN MCPB"/>
    <property type="match status" value="1"/>
</dbReference>
<dbReference type="CDD" id="cd12912">
    <property type="entry name" value="PDC2_MCP_like"/>
    <property type="match status" value="1"/>
</dbReference>
<dbReference type="InterPro" id="IPR004089">
    <property type="entry name" value="MCPsignal_dom"/>
</dbReference>
<dbReference type="SMART" id="SM00304">
    <property type="entry name" value="HAMP"/>
    <property type="match status" value="1"/>
</dbReference>
<name>A0A1D9P4G2_9FIRM</name>
<dbReference type="CDD" id="cd06225">
    <property type="entry name" value="HAMP"/>
    <property type="match status" value="1"/>
</dbReference>
<sequence>MGEQTSKTKAAKAAKKRRVRKISTKLLWYIVPLVTFTVVVLVAVAGELSKARMKEMANETLESSISNQADNIESWLDNNLEFFSTVKLVIETEHPADFELVKILDAFYGYNKSNPDGMYIGTSSGKLYTARESAFTEQNVTESIWFKQGITRVGMAYGSAHQNYNGDMVISATGILDMDRVDLKVIGADVPLDSITVIVNSGVKMKGASSFLVDTTDGTILAHRDASLVSTTLSDTSSDALLKGAAKKIAAADYDTCEIGSYVAAFKQVEGTDWILVSYIPKSEILGPIYQMSWYLVIIGVIAVFLIIVAILLVVRKVIAPLTVITSNITAMTEGDFTINVDVNSNDEIGVMGRQVTEFVDSMRNMLASISNESEKLRNESDSSDKVSKTMFSASQSQAAAMEQLNETVDQLAQAVNDIAQNATTLATVVSDTRDNSDKASISMKETVEMSQKGRSDMEKLSEAMTGIEGANNELVESINQVGAASEEITNIVGMISAIAEETNLLSLNASIEAARAGESGRGFAVVATQIGKLAQTSAESAQNISKLIEEVRGLIEKAVGQANASAESIRENSELIDVAVGTFDKIYTNIQQSNELMEAMIENVSKVDEVATTVAAISEEQAASADEILTTSENMVQMANDITKSSQDVADNSEELAGTSQTLTSYVQRFKI</sequence>
<keyword evidence="5" id="KW-0472">Membrane</keyword>
<dbReference type="Pfam" id="PF00015">
    <property type="entry name" value="MCPsignal"/>
    <property type="match status" value="1"/>
</dbReference>
<keyword evidence="1 3" id="KW-0807">Transducer</keyword>
<evidence type="ECO:0000313" key="8">
    <source>
        <dbReference type="EMBL" id="AOZ97382.1"/>
    </source>
</evidence>
<dbReference type="InterPro" id="IPR003660">
    <property type="entry name" value="HAMP_dom"/>
</dbReference>
<dbReference type="Gene3D" id="3.30.450.20">
    <property type="entry name" value="PAS domain"/>
    <property type="match status" value="1"/>
</dbReference>
<feature type="transmembrane region" description="Helical" evidence="5">
    <location>
        <begin position="292"/>
        <end position="315"/>
    </location>
</feature>
<keyword evidence="5" id="KW-1133">Transmembrane helix</keyword>
<evidence type="ECO:0000259" key="7">
    <source>
        <dbReference type="PROSITE" id="PS50885"/>
    </source>
</evidence>
<proteinExistence type="inferred from homology"/>
<reference evidence="9" key="1">
    <citation type="submission" date="2016-10" db="EMBL/GenBank/DDBJ databases">
        <title>The complete genome sequence of the rumen bacterium Butyrivibrio hungatei MB2003.</title>
        <authorList>
            <person name="Palevich N."/>
            <person name="Kelly W.J."/>
            <person name="Leahy S.C."/>
            <person name="Altermann E."/>
            <person name="Rakonjac J."/>
            <person name="Attwood G.T."/>
        </authorList>
    </citation>
    <scope>NUCLEOTIDE SEQUENCE [LARGE SCALE GENOMIC DNA]</scope>
    <source>
        <strain evidence="9">MB2003</strain>
    </source>
</reference>
<protein>
    <submittedName>
        <fullName evidence="8">Methyl-accepting chemotaxis protein</fullName>
    </submittedName>
</protein>
<dbReference type="PROSITE" id="PS50111">
    <property type="entry name" value="CHEMOTAXIS_TRANSDUC_2"/>
    <property type="match status" value="1"/>
</dbReference>
<evidence type="ECO:0000259" key="6">
    <source>
        <dbReference type="PROSITE" id="PS50111"/>
    </source>
</evidence>
<feature type="coiled-coil region" evidence="4">
    <location>
        <begin position="360"/>
        <end position="422"/>
    </location>
</feature>
<dbReference type="AlphaFoldDB" id="A0A1D9P4G2"/>
<dbReference type="Proteomes" id="UP000179284">
    <property type="component" value="Chromosome I"/>
</dbReference>
<organism evidence="8 9">
    <name type="scientific">Butyrivibrio hungatei</name>
    <dbReference type="NCBI Taxonomy" id="185008"/>
    <lineage>
        <taxon>Bacteria</taxon>
        <taxon>Bacillati</taxon>
        <taxon>Bacillota</taxon>
        <taxon>Clostridia</taxon>
        <taxon>Lachnospirales</taxon>
        <taxon>Lachnospiraceae</taxon>
        <taxon>Butyrivibrio</taxon>
    </lineage>
</organism>
<keyword evidence="9" id="KW-1185">Reference proteome</keyword>
<dbReference type="EMBL" id="CP017831">
    <property type="protein sequence ID" value="AOZ97382.1"/>
    <property type="molecule type" value="Genomic_DNA"/>
</dbReference>